<dbReference type="AlphaFoldDB" id="A0A0G0T7W4"/>
<dbReference type="Proteomes" id="UP000034664">
    <property type="component" value="Unassembled WGS sequence"/>
</dbReference>
<reference evidence="2 3" key="1">
    <citation type="journal article" date="2015" name="Nature">
        <title>rRNA introns, odd ribosomes, and small enigmatic genomes across a large radiation of phyla.</title>
        <authorList>
            <person name="Brown C.T."/>
            <person name="Hug L.A."/>
            <person name="Thomas B.C."/>
            <person name="Sharon I."/>
            <person name="Castelle C.J."/>
            <person name="Singh A."/>
            <person name="Wilkins M.J."/>
            <person name="Williams K.H."/>
            <person name="Banfield J.F."/>
        </authorList>
    </citation>
    <scope>NUCLEOTIDE SEQUENCE [LARGE SCALE GENOMIC DNA]</scope>
</reference>
<evidence type="ECO:0000259" key="1">
    <source>
        <dbReference type="Pfam" id="PF13649"/>
    </source>
</evidence>
<gene>
    <name evidence="2" type="ORF">UU14_C0042G0003</name>
</gene>
<dbReference type="InterPro" id="IPR029063">
    <property type="entry name" value="SAM-dependent_MTases_sf"/>
</dbReference>
<sequence length="224" mass="26238">MKPQNTKHKILQNTDLTEAQMYATIETFNRHARDYAEKWEWNPHTIKEIKKYNINPFLKYAKPKGKVLVVGSRTGRDLHFFSQKGFNCLGTEYSSGLIEEALQRVPYGMFVRLDPRSLPFMPNSFDAIYADDIAYLPIKNIKKTVRDLKIFLRDNGVLYLSFRIGDNSILVMDEFDDKRYIALYKKKDLTDFIESLGFKIIWDKNSPHTDPGLPNWYSLIARNK</sequence>
<protein>
    <recommendedName>
        <fullName evidence="1">Methyltransferase domain-containing protein</fullName>
    </recommendedName>
</protein>
<comment type="caution">
    <text evidence="2">The sequence shown here is derived from an EMBL/GenBank/DDBJ whole genome shotgun (WGS) entry which is preliminary data.</text>
</comment>
<dbReference type="EMBL" id="LBZM01000042">
    <property type="protein sequence ID" value="KKR70881.1"/>
    <property type="molecule type" value="Genomic_DNA"/>
</dbReference>
<dbReference type="SUPFAM" id="SSF53335">
    <property type="entry name" value="S-adenosyl-L-methionine-dependent methyltransferases"/>
    <property type="match status" value="1"/>
</dbReference>
<evidence type="ECO:0000313" key="3">
    <source>
        <dbReference type="Proteomes" id="UP000034664"/>
    </source>
</evidence>
<dbReference type="Gene3D" id="3.40.50.150">
    <property type="entry name" value="Vaccinia Virus protein VP39"/>
    <property type="match status" value="1"/>
</dbReference>
<accession>A0A0G0T7W4</accession>
<dbReference type="Pfam" id="PF13649">
    <property type="entry name" value="Methyltransf_25"/>
    <property type="match status" value="1"/>
</dbReference>
<feature type="domain" description="Methyltransferase" evidence="1">
    <location>
        <begin position="67"/>
        <end position="156"/>
    </location>
</feature>
<evidence type="ECO:0000313" key="2">
    <source>
        <dbReference type="EMBL" id="KKR70881.1"/>
    </source>
</evidence>
<proteinExistence type="predicted"/>
<name>A0A0G0T7W4_9BACT</name>
<dbReference type="InterPro" id="IPR041698">
    <property type="entry name" value="Methyltransf_25"/>
</dbReference>
<organism evidence="2 3">
    <name type="scientific">Candidatus Roizmanbacteria bacterium GW2011_GWB1_40_7</name>
    <dbReference type="NCBI Taxonomy" id="1618482"/>
    <lineage>
        <taxon>Bacteria</taxon>
        <taxon>Candidatus Roizmaniibacteriota</taxon>
    </lineage>
</organism>